<name>A0A7C1B9V8_9EURY</name>
<proteinExistence type="predicted"/>
<dbReference type="PANTHER" id="PTHR11647:SF1">
    <property type="entry name" value="COLLAPSIN RESPONSE MEDIATOR PROTEIN"/>
    <property type="match status" value="1"/>
</dbReference>
<dbReference type="Proteomes" id="UP000885863">
    <property type="component" value="Unassembled WGS sequence"/>
</dbReference>
<dbReference type="SUPFAM" id="SSF51556">
    <property type="entry name" value="Metallo-dependent hydrolases"/>
    <property type="match status" value="1"/>
</dbReference>
<dbReference type="Gene3D" id="2.30.40.10">
    <property type="entry name" value="Urease, subunit C, domain 1"/>
    <property type="match status" value="2"/>
</dbReference>
<dbReference type="InterPro" id="IPR012027">
    <property type="entry name" value="Formylmethanofuran_DH_asu"/>
</dbReference>
<protein>
    <submittedName>
        <fullName evidence="2">Formylmethanofuran dehydrogenase subunit A</fullName>
    </submittedName>
</protein>
<sequence length="564" mass="62401">MGILIKNGVVYDPAQGIYGEKMDISIDGDKIVEDVSSPERVIDAEGRLVVPGGVELHSHIAGGKVNAGRIMRPEDGRKGRAPRGRLTRACSGFSILNTFSTGYTYARMGYTTTFEAAMPPLLARHTHEEFEDMPITDKGALVLLDNNWMTMEYVKAGDLDRLAAYVSWMFGATKAYGIKIVNPGGVEAWGWGKNCSINDPVPHFDVTPKEIIRALAKVNEELKLPHSIHIHCNDLGHPGNFETTLETYDAVKDITASSDRQVMHATHTQFHAYGGSSWKDFESKADAIADYVNKNDHITIDLGAVMFCDTTTMTADGPMEYSLHTLSRRKWSNHDVELETGSGIIPVAYSPKVPVNAIQWAVGIELALLIEDPWKVVLTTDHPNGCPFTFYPEIIALLMSKPKREEMLKGVSDAVGRRALIATIDRELTWGEIITMTRSAPAKILGLSESKGTLRVGADADVAIYDIMPESFDPAKGYREIEEKLMRTFYTIKGGEVVVKDGEIVATPPGRTYWVNPVGEKAHAMREEMLKDLEAKFDAYYTVSMANYPVQDEYLSHPLEIRAG</sequence>
<dbReference type="AlphaFoldDB" id="A0A7C1B9V8"/>
<evidence type="ECO:0000313" key="2">
    <source>
        <dbReference type="EMBL" id="HDM36082.1"/>
    </source>
</evidence>
<dbReference type="InterPro" id="IPR011059">
    <property type="entry name" value="Metal-dep_hydrolase_composite"/>
</dbReference>
<dbReference type="PANTHER" id="PTHR11647">
    <property type="entry name" value="HYDRANTOINASE/DIHYDROPYRIMIDINASE FAMILY MEMBER"/>
    <property type="match status" value="1"/>
</dbReference>
<evidence type="ECO:0000259" key="1">
    <source>
        <dbReference type="Pfam" id="PF07969"/>
    </source>
</evidence>
<accession>A0A7C1B9V8</accession>
<dbReference type="InterPro" id="IPR032466">
    <property type="entry name" value="Metal_Hydrolase"/>
</dbReference>
<dbReference type="Gene3D" id="3.20.20.140">
    <property type="entry name" value="Metal-dependent hydrolases"/>
    <property type="match status" value="1"/>
</dbReference>
<dbReference type="NCBIfam" id="TIGR03121">
    <property type="entry name" value="one_C_dehyd_A"/>
    <property type="match status" value="1"/>
</dbReference>
<dbReference type="InterPro" id="IPR050378">
    <property type="entry name" value="Metallo-dep_Hydrolases_sf"/>
</dbReference>
<dbReference type="SUPFAM" id="SSF51338">
    <property type="entry name" value="Composite domain of metallo-dependent hydrolases"/>
    <property type="match status" value="2"/>
</dbReference>
<dbReference type="EMBL" id="DQZR01000098">
    <property type="protein sequence ID" value="HDM36082.1"/>
    <property type="molecule type" value="Genomic_DNA"/>
</dbReference>
<dbReference type="PIRSF" id="PIRSF006453">
    <property type="entry name" value="FwdA"/>
    <property type="match status" value="1"/>
</dbReference>
<gene>
    <name evidence="2" type="ORF">ENG09_02335</name>
</gene>
<feature type="domain" description="Amidohydrolase 3" evidence="1">
    <location>
        <begin position="40"/>
        <end position="499"/>
    </location>
</feature>
<dbReference type="InterPro" id="IPR013108">
    <property type="entry name" value="Amidohydro_3"/>
</dbReference>
<reference evidence="2" key="1">
    <citation type="journal article" date="2020" name="mSystems">
        <title>Genome- and Community-Level Interaction Insights into Carbon Utilization and Element Cycling Functions of Hydrothermarchaeota in Hydrothermal Sediment.</title>
        <authorList>
            <person name="Zhou Z."/>
            <person name="Liu Y."/>
            <person name="Xu W."/>
            <person name="Pan J."/>
            <person name="Luo Z.H."/>
            <person name="Li M."/>
        </authorList>
    </citation>
    <scope>NUCLEOTIDE SEQUENCE [LARGE SCALE GENOMIC DNA]</scope>
    <source>
        <strain evidence="2">HyVt-185</strain>
    </source>
</reference>
<organism evidence="2">
    <name type="scientific">Candidatus Syntropharchaeum butanivorans</name>
    <dbReference type="NCBI Taxonomy" id="1839936"/>
    <lineage>
        <taxon>Archaea</taxon>
        <taxon>Methanobacteriati</taxon>
        <taxon>Methanobacteriota</taxon>
        <taxon>Stenosarchaea group</taxon>
        <taxon>Methanomicrobia</taxon>
        <taxon>Methanosarcinales</taxon>
        <taxon>ANME-2 cluster</taxon>
        <taxon>Candidatus Syntropharchaeum</taxon>
    </lineage>
</organism>
<dbReference type="Pfam" id="PF07969">
    <property type="entry name" value="Amidohydro_3"/>
    <property type="match status" value="1"/>
</dbReference>
<dbReference type="CDD" id="cd01304">
    <property type="entry name" value="FMDH_A"/>
    <property type="match status" value="1"/>
</dbReference>
<comment type="caution">
    <text evidence="2">The sequence shown here is derived from an EMBL/GenBank/DDBJ whole genome shotgun (WGS) entry which is preliminary data.</text>
</comment>
<dbReference type="GO" id="GO:0016810">
    <property type="term" value="F:hydrolase activity, acting on carbon-nitrogen (but not peptide) bonds"/>
    <property type="evidence" value="ECO:0007669"/>
    <property type="project" value="InterPro"/>
</dbReference>